<dbReference type="RefSeq" id="WP_113921437.1">
    <property type="nucleotide sequence ID" value="NZ_CALNCS010000016.1"/>
</dbReference>
<evidence type="ECO:0000259" key="4">
    <source>
        <dbReference type="PROSITE" id="PS50987"/>
    </source>
</evidence>
<keyword evidence="1" id="KW-0805">Transcription regulation</keyword>
<dbReference type="PROSITE" id="PS00846">
    <property type="entry name" value="HTH_ARSR_1"/>
    <property type="match status" value="1"/>
</dbReference>
<evidence type="ECO:0000313" key="6">
    <source>
        <dbReference type="Proteomes" id="UP000253490"/>
    </source>
</evidence>
<dbReference type="Proteomes" id="UP000253490">
    <property type="component" value="Unassembled WGS sequence"/>
</dbReference>
<comment type="caution">
    <text evidence="5">The sequence shown here is derived from an EMBL/GenBank/DDBJ whole genome shotgun (WGS) entry which is preliminary data.</text>
</comment>
<organism evidence="5 6">
    <name type="scientific">Alkalibaculum bacchi</name>
    <dbReference type="NCBI Taxonomy" id="645887"/>
    <lineage>
        <taxon>Bacteria</taxon>
        <taxon>Bacillati</taxon>
        <taxon>Bacillota</taxon>
        <taxon>Clostridia</taxon>
        <taxon>Eubacteriales</taxon>
        <taxon>Eubacteriaceae</taxon>
        <taxon>Alkalibaculum</taxon>
    </lineage>
</organism>
<dbReference type="EMBL" id="QNRX01000018">
    <property type="protein sequence ID" value="RBP59652.1"/>
    <property type="molecule type" value="Genomic_DNA"/>
</dbReference>
<dbReference type="CDD" id="cd00090">
    <property type="entry name" value="HTH_ARSR"/>
    <property type="match status" value="1"/>
</dbReference>
<dbReference type="SMART" id="SM00418">
    <property type="entry name" value="HTH_ARSR"/>
    <property type="match status" value="1"/>
</dbReference>
<gene>
    <name evidence="5" type="ORF">DES36_1182</name>
</gene>
<dbReference type="Pfam" id="PF01022">
    <property type="entry name" value="HTH_5"/>
    <property type="match status" value="1"/>
</dbReference>
<dbReference type="SUPFAM" id="SSF46785">
    <property type="entry name" value="Winged helix' DNA-binding domain"/>
    <property type="match status" value="1"/>
</dbReference>
<name>A0A366I1B4_9FIRM</name>
<protein>
    <submittedName>
        <fullName evidence="5">ArsR family transcriptional regulator</fullName>
    </submittedName>
</protein>
<dbReference type="AlphaFoldDB" id="A0A366I1B4"/>
<dbReference type="InterPro" id="IPR036390">
    <property type="entry name" value="WH_DNA-bd_sf"/>
</dbReference>
<feature type="domain" description="HTH arsR-type" evidence="4">
    <location>
        <begin position="1"/>
        <end position="92"/>
    </location>
</feature>
<dbReference type="PROSITE" id="PS50987">
    <property type="entry name" value="HTH_ARSR_2"/>
    <property type="match status" value="1"/>
</dbReference>
<accession>A0A366I1B4</accession>
<keyword evidence="6" id="KW-1185">Reference proteome</keyword>
<dbReference type="InterPro" id="IPR036388">
    <property type="entry name" value="WH-like_DNA-bd_sf"/>
</dbReference>
<evidence type="ECO:0000313" key="5">
    <source>
        <dbReference type="EMBL" id="RBP59652.1"/>
    </source>
</evidence>
<dbReference type="InterPro" id="IPR018334">
    <property type="entry name" value="ArsR_HTH"/>
</dbReference>
<keyword evidence="3" id="KW-0804">Transcription</keyword>
<sequence length="107" mass="12469">MVDYKEYTVVFKALSDETRLKIVEMLSCNEMCACDILDYFQISQSTLSYHMKILTECNLICSRKDGSWVKYSLNDQVAKKIKIFWEDLTSGKDDCICNEVINKNKCK</sequence>
<dbReference type="Gene3D" id="1.10.10.10">
    <property type="entry name" value="Winged helix-like DNA-binding domain superfamily/Winged helix DNA-binding domain"/>
    <property type="match status" value="1"/>
</dbReference>
<dbReference type="NCBIfam" id="NF033788">
    <property type="entry name" value="HTH_metalloreg"/>
    <property type="match status" value="1"/>
</dbReference>
<dbReference type="GO" id="GO:0003677">
    <property type="term" value="F:DNA binding"/>
    <property type="evidence" value="ECO:0007669"/>
    <property type="project" value="UniProtKB-KW"/>
</dbReference>
<dbReference type="InterPro" id="IPR051081">
    <property type="entry name" value="HTH_MetalResp_TranReg"/>
</dbReference>
<dbReference type="InterPro" id="IPR011991">
    <property type="entry name" value="ArsR-like_HTH"/>
</dbReference>
<keyword evidence="2" id="KW-0238">DNA-binding</keyword>
<reference evidence="5 6" key="1">
    <citation type="submission" date="2018-06" db="EMBL/GenBank/DDBJ databases">
        <title>Genomic Encyclopedia of Type Strains, Phase IV (KMG-IV): sequencing the most valuable type-strain genomes for metagenomic binning, comparative biology and taxonomic classification.</title>
        <authorList>
            <person name="Goeker M."/>
        </authorList>
    </citation>
    <scope>NUCLEOTIDE SEQUENCE [LARGE SCALE GENOMIC DNA]</scope>
    <source>
        <strain evidence="5 6">DSM 22112</strain>
    </source>
</reference>
<dbReference type="InterPro" id="IPR001845">
    <property type="entry name" value="HTH_ArsR_DNA-bd_dom"/>
</dbReference>
<dbReference type="PANTHER" id="PTHR33154">
    <property type="entry name" value="TRANSCRIPTIONAL REGULATOR, ARSR FAMILY"/>
    <property type="match status" value="1"/>
</dbReference>
<proteinExistence type="predicted"/>
<dbReference type="GO" id="GO:0003700">
    <property type="term" value="F:DNA-binding transcription factor activity"/>
    <property type="evidence" value="ECO:0007669"/>
    <property type="project" value="InterPro"/>
</dbReference>
<evidence type="ECO:0000256" key="3">
    <source>
        <dbReference type="ARBA" id="ARBA00023163"/>
    </source>
</evidence>
<evidence type="ECO:0000256" key="2">
    <source>
        <dbReference type="ARBA" id="ARBA00023125"/>
    </source>
</evidence>
<evidence type="ECO:0000256" key="1">
    <source>
        <dbReference type="ARBA" id="ARBA00023015"/>
    </source>
</evidence>
<dbReference type="PRINTS" id="PR00778">
    <property type="entry name" value="HTHARSR"/>
</dbReference>
<dbReference type="PANTHER" id="PTHR33154:SF18">
    <property type="entry name" value="ARSENICAL RESISTANCE OPERON REPRESSOR"/>
    <property type="match status" value="1"/>
</dbReference>
<dbReference type="OrthoDB" id="9798835at2"/>